<dbReference type="PANTHER" id="PTHR43669">
    <property type="entry name" value="5-KETO-D-GLUCONATE 5-REDUCTASE"/>
    <property type="match status" value="1"/>
</dbReference>
<evidence type="ECO:0000256" key="3">
    <source>
        <dbReference type="ARBA" id="ARBA00023002"/>
    </source>
</evidence>
<comment type="caution">
    <text evidence="4">The sequence shown here is derived from an EMBL/GenBank/DDBJ whole genome shotgun (WGS) entry which is preliminary data.</text>
</comment>
<keyword evidence="2" id="KW-0521">NADP</keyword>
<dbReference type="PROSITE" id="PS00061">
    <property type="entry name" value="ADH_SHORT"/>
    <property type="match status" value="1"/>
</dbReference>
<reference evidence="4 5" key="1">
    <citation type="submission" date="2024-09" db="EMBL/GenBank/DDBJ databases">
        <title>Rethinking Asexuality: The Enigmatic Case of Functional Sexual Genes in Lepraria (Stereocaulaceae).</title>
        <authorList>
            <person name="Doellman M."/>
            <person name="Sun Y."/>
            <person name="Barcenas-Pena A."/>
            <person name="Lumbsch H.T."/>
            <person name="Grewe F."/>
        </authorList>
    </citation>
    <scope>NUCLEOTIDE SEQUENCE [LARGE SCALE GENOMIC DNA]</scope>
    <source>
        <strain evidence="4 5">Mercado 3170</strain>
    </source>
</reference>
<dbReference type="EMBL" id="JBEFKJ010000007">
    <property type="protein sequence ID" value="KAL2045295.1"/>
    <property type="molecule type" value="Genomic_DNA"/>
</dbReference>
<dbReference type="InterPro" id="IPR002347">
    <property type="entry name" value="SDR_fam"/>
</dbReference>
<keyword evidence="5" id="KW-1185">Reference proteome</keyword>
<protein>
    <submittedName>
        <fullName evidence="4">Uncharacterized protein</fullName>
    </submittedName>
</protein>
<dbReference type="PRINTS" id="PR00081">
    <property type="entry name" value="GDHRDH"/>
</dbReference>
<comment type="similarity">
    <text evidence="1">Belongs to the short-chain dehydrogenases/reductases (SDR) family.</text>
</comment>
<dbReference type="Gene3D" id="3.40.50.720">
    <property type="entry name" value="NAD(P)-binding Rossmann-like Domain"/>
    <property type="match status" value="1"/>
</dbReference>
<dbReference type="Proteomes" id="UP001590950">
    <property type="component" value="Unassembled WGS sequence"/>
</dbReference>
<evidence type="ECO:0000256" key="1">
    <source>
        <dbReference type="ARBA" id="ARBA00006484"/>
    </source>
</evidence>
<keyword evidence="3" id="KW-0560">Oxidoreductase</keyword>
<accession>A0ABR4AIM5</accession>
<evidence type="ECO:0000313" key="4">
    <source>
        <dbReference type="EMBL" id="KAL2045295.1"/>
    </source>
</evidence>
<evidence type="ECO:0000313" key="5">
    <source>
        <dbReference type="Proteomes" id="UP001590950"/>
    </source>
</evidence>
<dbReference type="Pfam" id="PF00106">
    <property type="entry name" value="adh_short"/>
    <property type="match status" value="1"/>
</dbReference>
<organism evidence="4 5">
    <name type="scientific">Stereocaulon virgatum</name>
    <dbReference type="NCBI Taxonomy" id="373712"/>
    <lineage>
        <taxon>Eukaryota</taxon>
        <taxon>Fungi</taxon>
        <taxon>Dikarya</taxon>
        <taxon>Ascomycota</taxon>
        <taxon>Pezizomycotina</taxon>
        <taxon>Lecanoromycetes</taxon>
        <taxon>OSLEUM clade</taxon>
        <taxon>Lecanoromycetidae</taxon>
        <taxon>Lecanorales</taxon>
        <taxon>Lecanorineae</taxon>
        <taxon>Stereocaulaceae</taxon>
        <taxon>Stereocaulon</taxon>
    </lineage>
</organism>
<dbReference type="InterPro" id="IPR036291">
    <property type="entry name" value="NAD(P)-bd_dom_sf"/>
</dbReference>
<dbReference type="SUPFAM" id="SSF51735">
    <property type="entry name" value="NAD(P)-binding Rossmann-fold domains"/>
    <property type="match status" value="1"/>
</dbReference>
<name>A0ABR4AIM5_9LECA</name>
<dbReference type="PANTHER" id="PTHR43669:SF11">
    <property type="entry name" value="SHORT-CHAIN DEHYDROGENASE_OXIDOREDUCTASE"/>
    <property type="match status" value="1"/>
</dbReference>
<sequence length="264" mass="29766">MPFQYKKVLVIGATSGIGEALASRFVKEGSYVIVVGRRKEKLEKFVHEHGKDKSSAVPFDITELEKIPNFVTNITKTHTDLDCVMINSGIQRGFDFSKPETVDLKVVQEEFTTNYLSYLALTNAFLPFLKSKKEKAAIMYTTSGLALVPLVRCANYCASKAALHHYILCLREQLRDSNVKIVELFPPAVQTELHDEKHQPDIKNGSSIGMPLAEFTNEAYEGLAAGKEEVAVQQAEKWYENFEPQRQELFHNMINMMGKTRSGK</sequence>
<dbReference type="InterPro" id="IPR020904">
    <property type="entry name" value="Sc_DH/Rdtase_CS"/>
</dbReference>
<evidence type="ECO:0000256" key="2">
    <source>
        <dbReference type="ARBA" id="ARBA00022857"/>
    </source>
</evidence>
<gene>
    <name evidence="4" type="ORF">N7G274_002378</name>
</gene>
<proteinExistence type="inferred from homology"/>